<geneLocation type="plasmid" evidence="6 7">
    <name>pAMI4</name>
</geneLocation>
<dbReference type="RefSeq" id="WP_020952446.1">
    <property type="nucleotide sequence ID" value="NC_022049.1"/>
</dbReference>
<reference evidence="6 7" key="1">
    <citation type="journal article" date="2014" name="BMC Genomics">
        <title>Architecture and functions of a multipartite genome of the methylotrophic bacterium Paracoccus aminophilus JCM 7686, containing primary and secondary chromids.</title>
        <authorList>
            <person name="Dziewit L."/>
            <person name="Czarnecki J."/>
            <person name="Wibberg D."/>
            <person name="Radlinska M."/>
            <person name="Mrozek P."/>
            <person name="Szymczak M."/>
            <person name="Schluter A."/>
            <person name="Puhler A."/>
            <person name="Bartosik D."/>
        </authorList>
    </citation>
    <scope>NUCLEOTIDE SEQUENCE [LARGE SCALE GENOMIC DNA]</scope>
    <source>
        <strain evidence="6">JCM 7686</strain>
        <plasmid evidence="7">Plasmid pAMI4</plasmid>
    </source>
</reference>
<evidence type="ECO:0000256" key="2">
    <source>
        <dbReference type="ARBA" id="ARBA00022833"/>
    </source>
</evidence>
<evidence type="ECO:0000256" key="1">
    <source>
        <dbReference type="ARBA" id="ARBA00022729"/>
    </source>
</evidence>
<evidence type="ECO:0000313" key="6">
    <source>
        <dbReference type="EMBL" id="AGT10962.1"/>
    </source>
</evidence>
<evidence type="ECO:0000256" key="4">
    <source>
        <dbReference type="SAM" id="SignalP"/>
    </source>
</evidence>
<dbReference type="InterPro" id="IPR012674">
    <property type="entry name" value="Calycin"/>
</dbReference>
<sequence>MQQISFPRLGALVLASALLTGPAFAQTKPAAAEAHAHDHAHSHSHDHAHQHDTKGTVAQGYFEDAAVKARSLGDWAGDWQSVYPYLENGTLDPVMAHKAEHGDKSAAEYRAYYEAGYKTATDRITITGDRVEFISGDQKLVGQYAEDGHEILTYPKGNRGVRFIFKKIAGDAKAPAFIQFSDHIIAPEKAGHFHLYWGDDRQALLGELDHWPTYYPAGLSGDQIRAEMLAH</sequence>
<dbReference type="eggNOG" id="COG3443">
    <property type="taxonomic scope" value="Bacteria"/>
</dbReference>
<protein>
    <recommendedName>
        <fullName evidence="5">ZinT domain-containing protein</fullName>
    </recommendedName>
</protein>
<feature type="domain" description="ZinT" evidence="5">
    <location>
        <begin position="55"/>
        <end position="231"/>
    </location>
</feature>
<dbReference type="OrthoDB" id="9810636at2"/>
<dbReference type="Gene3D" id="2.40.128.20">
    <property type="match status" value="1"/>
</dbReference>
<feature type="signal peptide" evidence="4">
    <location>
        <begin position="1"/>
        <end position="25"/>
    </location>
</feature>
<keyword evidence="1 4" id="KW-0732">Signal</keyword>
<dbReference type="InterPro" id="IPR015304">
    <property type="entry name" value="ZinT_dom"/>
</dbReference>
<feature type="chain" id="PRO_5004544726" description="ZinT domain-containing protein" evidence="4">
    <location>
        <begin position="26"/>
        <end position="231"/>
    </location>
</feature>
<organism evidence="6 7">
    <name type="scientific">Paracoccus aminophilus JCM 7686</name>
    <dbReference type="NCBI Taxonomy" id="1367847"/>
    <lineage>
        <taxon>Bacteria</taxon>
        <taxon>Pseudomonadati</taxon>
        <taxon>Pseudomonadota</taxon>
        <taxon>Alphaproteobacteria</taxon>
        <taxon>Rhodobacterales</taxon>
        <taxon>Paracoccaceae</taxon>
        <taxon>Paracoccus</taxon>
    </lineage>
</organism>
<feature type="compositionally biased region" description="Basic and acidic residues" evidence="3">
    <location>
        <begin position="34"/>
        <end position="53"/>
    </location>
</feature>
<keyword evidence="6" id="KW-0614">Plasmid</keyword>
<dbReference type="PATRIC" id="fig|1367847.3.peg.3917"/>
<dbReference type="SUPFAM" id="SSF50814">
    <property type="entry name" value="Lipocalins"/>
    <property type="match status" value="1"/>
</dbReference>
<dbReference type="AlphaFoldDB" id="S5Y098"/>
<evidence type="ECO:0000256" key="3">
    <source>
        <dbReference type="SAM" id="MobiDB-lite"/>
    </source>
</evidence>
<dbReference type="HOGENOM" id="CLU_072001_1_0_5"/>
<dbReference type="Pfam" id="PF09223">
    <property type="entry name" value="ZinT"/>
    <property type="match status" value="1"/>
</dbReference>
<dbReference type="Proteomes" id="UP000015480">
    <property type="component" value="Plasmid pAMI4"/>
</dbReference>
<accession>S5Y098</accession>
<keyword evidence="7" id="KW-1185">Reference proteome</keyword>
<evidence type="ECO:0000259" key="5">
    <source>
        <dbReference type="Pfam" id="PF09223"/>
    </source>
</evidence>
<dbReference type="EMBL" id="CP006652">
    <property type="protein sequence ID" value="AGT10962.1"/>
    <property type="molecule type" value="Genomic_DNA"/>
</dbReference>
<dbReference type="KEGG" id="pami:JCM7686_pAMI4p272"/>
<gene>
    <name evidence="6" type="ORF">JCM7686_pAMI4p272</name>
</gene>
<dbReference type="GO" id="GO:0008270">
    <property type="term" value="F:zinc ion binding"/>
    <property type="evidence" value="ECO:0007669"/>
    <property type="project" value="InterPro"/>
</dbReference>
<keyword evidence="2" id="KW-0862">Zinc</keyword>
<proteinExistence type="predicted"/>
<evidence type="ECO:0000313" key="7">
    <source>
        <dbReference type="Proteomes" id="UP000015480"/>
    </source>
</evidence>
<feature type="region of interest" description="Disordered" evidence="3">
    <location>
        <begin position="29"/>
        <end position="53"/>
    </location>
</feature>
<name>S5Y098_PARAH</name>